<dbReference type="Pfam" id="PF12432">
    <property type="entry name" value="INTS1_RP2B-bd"/>
    <property type="match status" value="1"/>
</dbReference>
<keyword evidence="4" id="KW-1185">Reference proteome</keyword>
<dbReference type="GO" id="GO:0032039">
    <property type="term" value="C:integrator complex"/>
    <property type="evidence" value="ECO:0007669"/>
    <property type="project" value="InterPro"/>
</dbReference>
<evidence type="ECO:0000259" key="1">
    <source>
        <dbReference type="Pfam" id="PF12432"/>
    </source>
</evidence>
<dbReference type="PANTHER" id="PTHR21224">
    <property type="entry name" value="INTEGRATOR COMPLEX SUBUNIT 1"/>
    <property type="match status" value="1"/>
</dbReference>
<dbReference type="Proteomes" id="UP001176961">
    <property type="component" value="Unassembled WGS sequence"/>
</dbReference>
<dbReference type="Pfam" id="PF22929">
    <property type="entry name" value="INTS1_INTS2-bd"/>
    <property type="match status" value="1"/>
</dbReference>
<reference evidence="3" key="1">
    <citation type="submission" date="2023-07" db="EMBL/GenBank/DDBJ databases">
        <authorList>
            <consortium name="CYATHOMIX"/>
        </authorList>
    </citation>
    <scope>NUCLEOTIDE SEQUENCE</scope>
    <source>
        <strain evidence="3">N/A</strain>
    </source>
</reference>
<evidence type="ECO:0000313" key="4">
    <source>
        <dbReference type="Proteomes" id="UP001176961"/>
    </source>
</evidence>
<feature type="domain" description="Integrator complex subunit 1 INTS2-binding" evidence="2">
    <location>
        <begin position="1001"/>
        <end position="1157"/>
    </location>
</feature>
<dbReference type="GO" id="GO:0034474">
    <property type="term" value="P:U2 snRNA 3'-end processing"/>
    <property type="evidence" value="ECO:0007669"/>
    <property type="project" value="InterPro"/>
</dbReference>
<comment type="caution">
    <text evidence="3">The sequence shown here is derived from an EMBL/GenBank/DDBJ whole genome shotgun (WGS) entry which is preliminary data.</text>
</comment>
<dbReference type="InterPro" id="IPR053966">
    <property type="entry name" value="INTS1_INTS2-bd"/>
</dbReference>
<evidence type="ECO:0000313" key="3">
    <source>
        <dbReference type="EMBL" id="CAJ0600210.1"/>
    </source>
</evidence>
<protein>
    <recommendedName>
        <fullName evidence="5">DUF3677 domain-containing protein</fullName>
    </recommendedName>
</protein>
<proteinExistence type="predicted"/>
<dbReference type="EMBL" id="CATQJL010000223">
    <property type="protein sequence ID" value="CAJ0600210.1"/>
    <property type="molecule type" value="Genomic_DNA"/>
</dbReference>
<organism evidence="3 4">
    <name type="scientific">Cylicocyclus nassatus</name>
    <name type="common">Nematode worm</name>
    <dbReference type="NCBI Taxonomy" id="53992"/>
    <lineage>
        <taxon>Eukaryota</taxon>
        <taxon>Metazoa</taxon>
        <taxon>Ecdysozoa</taxon>
        <taxon>Nematoda</taxon>
        <taxon>Chromadorea</taxon>
        <taxon>Rhabditida</taxon>
        <taxon>Rhabditina</taxon>
        <taxon>Rhabditomorpha</taxon>
        <taxon>Strongyloidea</taxon>
        <taxon>Strongylidae</taxon>
        <taxon>Cylicocyclus</taxon>
    </lineage>
</organism>
<sequence length="1728" mass="195054">MIPLKPKVKAKGLMKSLPTGVLAPKSLATKPVKHAKPVFPSVSSSSIAIGAGSSGPTASLGIRPPLDESWREFCEMTTVDFATYANLIQEAIDQGKFNKLARLLAAAFRTFIDKKADQGKFFIEYQLLTIAAVTLKEHSEEIQHVALQKCLLNLMCRMKPMNAERQALISAMTVTLASAQATWDPYYVTAFLHDSLGDRNWVNKPNTSFISAQIIRSLGTVYPTKEMFTSCNLEIDVDFIPDALSNATDRFPSPQTKEEVAAIALNALAPWWELRADMTPMLFLRALAPLMALPDVRFNVVKRIDGWLQHVKLQRLAMQLLILVGLNYGNASDSAQEKSILARLLQMRMLKNKNVTSVFTVALREMLMRKDDCNMRTTIQLLLENEFGHVMSRHPHNVSILISLFGFDRIRAAEILGEEVSEMIMAREEYCKPVRLLLREMIRFFHRNEFPFYTLANSYLSTIVEEVAKSEHGIQDHVFRSASELLSAVTLMSISAPVREAFNARRTGTNYTPDLVIVHDRFEAAFTEYLEGVLRWLQGQGVRHIFPSAREYLQAYQKLLFMEKSEVYCALEQGPSEAEYATCFKIICECRLKESVLRLIIGDHFTSLDNQEAIRIIEGLTKRAVENRVAADSYLPLVILSNPVHLIDRLFQLSAYRSPGITMPEEYNQFAFKKYYWKAWYIVMMWTCAGKVSDEMEKIYATYPQLRLYIHMVLVKSFRFPLEFEGKTPEEWDAVEAETAEREKEAILFMESFLFKMSVEEEGSKLLGLVCYNQPKGMPRRPPENHIRKLEALAVDCAMASRLCECRQPDMVDQLIKNVGPSKAMPAIQELFATNSSAIEAMPASTLCQFLQYDLQRRKQAKTEEGSAVHTIVSRVKASFADESVQDDCISAVLFLLERRTAFNIRERLGAKLVLSILFADQEEMMDLDQGVEGVWMEGLKKATFYPKIASSIVTQLAKAAMDSEGAQLDCLLSAITDQLDKDNMHQLSILLASLVEKFGKVSAQKALPLLEVFQRYVEVCTSAPDVWPEDGFASSVNRKPVLKYNVEIGKKHVLMTSDAVEALLRLLCYTSSKQNDTYKKIAEVWLPDKGSMPKVTCEGEAVDLLTSKLRAFMLEFDNKKIVEIAMRGLDPPLALKVACEMSAMRTEHASKLLELACSGKELKKNDVMTLDKTARLMMNIHNIHGIKHAKKILSLMDELERSGEEKMEVNTFHASPLRPMKIVEPPPTKPMNRAEMVQHLKAATVPGAPFVLGWDIWRDTQRAEDVAMAVAEHLEGNLKFFLGDREAFNLIFAVLGPCAKKFPSVKSRLSTFSAKVLKSAATSPAIEGHLRQYVPNAPVHGVQKKKELTDEEILEALYTKNIPAGYSRAILLNKFLQRRIEIFARSSDPTEFDNEMLAIFGGPGIEELVAQMPRRTPLKTIEQVFFKLLSAFNPKYNPHTVCTFFTLNAIREFCRVWSAPQWACLARYLVEMVMRDPQQMKMAVDLIEHLVDMTSVEVAIPMAEVIVTLARSDLPVDQRRHAQNLLDEIQNKYPCLFVDKLANRASIQGVRWRQRDTDGLVTTLVAQAVDPGVTDSVGAVKTLTQFVETYPRVMIRNYGTMAQQIPLLTRMPSGMRKEVMPFVTFVLDATLKLLPSMRESSHCCSLGDAVHAFLSFFETISNSEAAAHFGENLLLLCLRFFSAHTETAREVFSDRSETLESLLQKLSPNNPNVKMLQDILKEMGIDM</sequence>
<feature type="domain" description="Integrator complex subunit 1 RPB2-binding" evidence="1">
    <location>
        <begin position="259"/>
        <end position="416"/>
    </location>
</feature>
<dbReference type="InterPro" id="IPR038902">
    <property type="entry name" value="INTS1"/>
</dbReference>
<gene>
    <name evidence="3" type="ORF">CYNAS_LOCUS12193</name>
</gene>
<dbReference type="InterPro" id="IPR022145">
    <property type="entry name" value="INTS1_RPB2-bd"/>
</dbReference>
<name>A0AA36GXZ8_CYLNA</name>
<accession>A0AA36GXZ8</accession>
<evidence type="ECO:0000259" key="2">
    <source>
        <dbReference type="Pfam" id="PF22929"/>
    </source>
</evidence>
<evidence type="ECO:0008006" key="5">
    <source>
        <dbReference type="Google" id="ProtNLM"/>
    </source>
</evidence>
<dbReference type="PANTHER" id="PTHR21224:SF1">
    <property type="entry name" value="INTEGRATOR COMPLEX SUBUNIT 1"/>
    <property type="match status" value="1"/>
</dbReference>